<dbReference type="InterPro" id="IPR035952">
    <property type="entry name" value="Rhomboid-like_sf"/>
</dbReference>
<feature type="transmembrane region" description="Helical" evidence="7">
    <location>
        <begin position="281"/>
        <end position="300"/>
    </location>
</feature>
<dbReference type="EMBL" id="CP001848">
    <property type="protein sequence ID" value="ADB17429.1"/>
    <property type="molecule type" value="Genomic_DNA"/>
</dbReference>
<dbReference type="InterPro" id="IPR022764">
    <property type="entry name" value="Peptidase_S54_rhomboid_dom"/>
</dbReference>
<keyword evidence="5 7" id="KW-1133">Transmembrane helix</keyword>
<evidence type="ECO:0000259" key="8">
    <source>
        <dbReference type="Pfam" id="PF01694"/>
    </source>
</evidence>
<accession>D2R7K3</accession>
<evidence type="ECO:0000256" key="4">
    <source>
        <dbReference type="ARBA" id="ARBA00022801"/>
    </source>
</evidence>
<feature type="transmembrane region" description="Helical" evidence="7">
    <location>
        <begin position="320"/>
        <end position="341"/>
    </location>
</feature>
<evidence type="ECO:0000256" key="6">
    <source>
        <dbReference type="ARBA" id="ARBA00023136"/>
    </source>
</evidence>
<feature type="transmembrane region" description="Helical" evidence="7">
    <location>
        <begin position="255"/>
        <end position="274"/>
    </location>
</feature>
<dbReference type="STRING" id="530564.Psta_2763"/>
<feature type="domain" description="Peptidase S54 GlpG peptidase N-terminal" evidence="9">
    <location>
        <begin position="1"/>
        <end position="72"/>
    </location>
</feature>
<dbReference type="PANTHER" id="PTHR43731">
    <property type="entry name" value="RHOMBOID PROTEASE"/>
    <property type="match status" value="1"/>
</dbReference>
<protein>
    <submittedName>
        <fullName evidence="10">Rhomboid family protein</fullName>
    </submittedName>
</protein>
<evidence type="ECO:0000256" key="2">
    <source>
        <dbReference type="ARBA" id="ARBA00009045"/>
    </source>
</evidence>
<evidence type="ECO:0000256" key="7">
    <source>
        <dbReference type="SAM" id="Phobius"/>
    </source>
</evidence>
<feature type="domain" description="Peptidase S54 rhomboid" evidence="8">
    <location>
        <begin position="194"/>
        <end position="338"/>
    </location>
</feature>
<dbReference type="SUPFAM" id="SSF144091">
    <property type="entry name" value="Rhomboid-like"/>
    <property type="match status" value="1"/>
</dbReference>
<dbReference type="OrthoDB" id="9813074at2"/>
<dbReference type="KEGG" id="psl:Psta_2763"/>
<evidence type="ECO:0000313" key="11">
    <source>
        <dbReference type="Proteomes" id="UP000001887"/>
    </source>
</evidence>
<dbReference type="InterPro" id="IPR022732">
    <property type="entry name" value="Peptidase_S54_GlpG_N"/>
</dbReference>
<dbReference type="InterPro" id="IPR038236">
    <property type="entry name" value="GlpG_N_sf"/>
</dbReference>
<evidence type="ECO:0000313" key="10">
    <source>
        <dbReference type="EMBL" id="ADB17429.1"/>
    </source>
</evidence>
<dbReference type="HOGENOM" id="CLU_058989_0_0_0"/>
<feature type="transmembrane region" description="Helical" evidence="7">
    <location>
        <begin position="196"/>
        <end position="220"/>
    </location>
</feature>
<proteinExistence type="inferred from homology"/>
<dbReference type="PANTHER" id="PTHR43731:SF14">
    <property type="entry name" value="PRESENILIN-ASSOCIATED RHOMBOID-LIKE PROTEIN, MITOCHONDRIAL"/>
    <property type="match status" value="1"/>
</dbReference>
<dbReference type="Proteomes" id="UP000001887">
    <property type="component" value="Chromosome"/>
</dbReference>
<gene>
    <name evidence="10" type="ordered locus">Psta_2763</name>
</gene>
<dbReference type="Pfam" id="PF01694">
    <property type="entry name" value="Rhomboid"/>
    <property type="match status" value="1"/>
</dbReference>
<keyword evidence="11" id="KW-1185">Reference proteome</keyword>
<comment type="subcellular location">
    <subcellularLocation>
        <location evidence="1">Membrane</location>
        <topology evidence="1">Multi-pass membrane protein</topology>
    </subcellularLocation>
</comment>
<sequence length="346" mass="38434">MRQLVQLDQELMAAKLTAWLRVNGVDAFAEEDKSGFVVWIRDEDAIAEARKLAAEFQSNPNDPRYAAAIKQAEEQIIAEQKRLEQQVRNTIRPGDNWRRSGGGVNLGSVPLVTAILAISVVLGLMGGVFSKPDVTKAPYRWLNIVDVVALDERANVLGEQIENEPDYRTADIETKRSELLRRLGNPVWFSVLAGEYWRLLTPILMHFGITHLLFNGICFFQIGGQIERRQGLWFLLLLVLLTGLASNIGQAAWGSMMFGGLSGVVYAAFGYVWISSRYNPMSGYVMDPGNVFIIMLWFFLCLAGEIPALSSSVGAMTGRIANVAHVVGLLSGFAMAAVEILRQRWR</sequence>
<dbReference type="Pfam" id="PF12122">
    <property type="entry name" value="Rhomboid_N"/>
    <property type="match status" value="1"/>
</dbReference>
<dbReference type="Gene3D" id="3.30.70.2350">
    <property type="match status" value="1"/>
</dbReference>
<dbReference type="GO" id="GO:0016020">
    <property type="term" value="C:membrane"/>
    <property type="evidence" value="ECO:0007669"/>
    <property type="project" value="UniProtKB-SubCell"/>
</dbReference>
<evidence type="ECO:0000256" key="5">
    <source>
        <dbReference type="ARBA" id="ARBA00022989"/>
    </source>
</evidence>
<organism evidence="10 11">
    <name type="scientific">Pirellula staleyi (strain ATCC 27377 / DSM 6068 / ICPB 4128)</name>
    <name type="common">Pirella staleyi</name>
    <dbReference type="NCBI Taxonomy" id="530564"/>
    <lineage>
        <taxon>Bacteria</taxon>
        <taxon>Pseudomonadati</taxon>
        <taxon>Planctomycetota</taxon>
        <taxon>Planctomycetia</taxon>
        <taxon>Pirellulales</taxon>
        <taxon>Pirellulaceae</taxon>
        <taxon>Pirellula</taxon>
    </lineage>
</organism>
<name>D2R7K3_PIRSD</name>
<dbReference type="InterPro" id="IPR050925">
    <property type="entry name" value="Rhomboid_protease_S54"/>
</dbReference>
<dbReference type="Gene3D" id="1.20.1540.10">
    <property type="entry name" value="Rhomboid-like"/>
    <property type="match status" value="1"/>
</dbReference>
<keyword evidence="3 7" id="KW-0812">Transmembrane</keyword>
<dbReference type="MEROPS" id="S54.028"/>
<evidence type="ECO:0000259" key="9">
    <source>
        <dbReference type="Pfam" id="PF12122"/>
    </source>
</evidence>
<dbReference type="GO" id="GO:0004252">
    <property type="term" value="F:serine-type endopeptidase activity"/>
    <property type="evidence" value="ECO:0007669"/>
    <property type="project" value="InterPro"/>
</dbReference>
<evidence type="ECO:0000256" key="3">
    <source>
        <dbReference type="ARBA" id="ARBA00022692"/>
    </source>
</evidence>
<keyword evidence="6 7" id="KW-0472">Membrane</keyword>
<evidence type="ECO:0000256" key="1">
    <source>
        <dbReference type="ARBA" id="ARBA00004141"/>
    </source>
</evidence>
<feature type="transmembrane region" description="Helical" evidence="7">
    <location>
        <begin position="106"/>
        <end position="129"/>
    </location>
</feature>
<dbReference type="AlphaFoldDB" id="D2R7K3"/>
<comment type="similarity">
    <text evidence="2">Belongs to the peptidase S54 family.</text>
</comment>
<feature type="transmembrane region" description="Helical" evidence="7">
    <location>
        <begin position="232"/>
        <end position="249"/>
    </location>
</feature>
<keyword evidence="4" id="KW-0378">Hydrolase</keyword>
<reference evidence="10 11" key="1">
    <citation type="journal article" date="2009" name="Stand. Genomic Sci.">
        <title>Complete genome sequence of Pirellula staleyi type strain (ATCC 27377).</title>
        <authorList>
            <person name="Clum A."/>
            <person name="Tindall B.J."/>
            <person name="Sikorski J."/>
            <person name="Ivanova N."/>
            <person name="Mavrommatis K."/>
            <person name="Lucas S."/>
            <person name="Glavina del Rio T."/>
            <person name="Nolan M."/>
            <person name="Chen F."/>
            <person name="Tice H."/>
            <person name="Pitluck S."/>
            <person name="Cheng J.F."/>
            <person name="Chertkov O."/>
            <person name="Brettin T."/>
            <person name="Han C."/>
            <person name="Detter J.C."/>
            <person name="Kuske C."/>
            <person name="Bruce D."/>
            <person name="Goodwin L."/>
            <person name="Ovchinikova G."/>
            <person name="Pati A."/>
            <person name="Mikhailova N."/>
            <person name="Chen A."/>
            <person name="Palaniappan K."/>
            <person name="Land M."/>
            <person name="Hauser L."/>
            <person name="Chang Y.J."/>
            <person name="Jeffries C.D."/>
            <person name="Chain P."/>
            <person name="Rohde M."/>
            <person name="Goker M."/>
            <person name="Bristow J."/>
            <person name="Eisen J.A."/>
            <person name="Markowitz V."/>
            <person name="Hugenholtz P."/>
            <person name="Kyrpides N.C."/>
            <person name="Klenk H.P."/>
            <person name="Lapidus A."/>
        </authorList>
    </citation>
    <scope>NUCLEOTIDE SEQUENCE [LARGE SCALE GENOMIC DNA]</scope>
    <source>
        <strain evidence="11">ATCC 27377 / DSM 6068 / ICPB 4128</strain>
    </source>
</reference>
<dbReference type="eggNOG" id="COG0705">
    <property type="taxonomic scope" value="Bacteria"/>
</dbReference>